<dbReference type="Gene3D" id="2.60.120.620">
    <property type="entry name" value="q2cbj1_9rhob like domain"/>
    <property type="match status" value="2"/>
</dbReference>
<dbReference type="InterPro" id="IPR045054">
    <property type="entry name" value="P4HA-like"/>
</dbReference>
<evidence type="ECO:0000256" key="3">
    <source>
        <dbReference type="ARBA" id="ARBA00022964"/>
    </source>
</evidence>
<comment type="cofactor">
    <cofactor evidence="1">
        <name>L-ascorbate</name>
        <dbReference type="ChEBI" id="CHEBI:38290"/>
    </cofactor>
</comment>
<reference evidence="7 8" key="1">
    <citation type="journal article" date="2018" name="Evol. Lett.">
        <title>Horizontal gene cluster transfer increased hallucinogenic mushroom diversity.</title>
        <authorList>
            <person name="Reynolds H.T."/>
            <person name="Vijayakumar V."/>
            <person name="Gluck-Thaler E."/>
            <person name="Korotkin H.B."/>
            <person name="Matheny P.B."/>
            <person name="Slot J.C."/>
        </authorList>
    </citation>
    <scope>NUCLEOTIDE SEQUENCE [LARGE SCALE GENOMIC DNA]</scope>
    <source>
        <strain evidence="7 8">SRW20</strain>
    </source>
</reference>
<name>A0A409VWZ7_9AGAR</name>
<keyword evidence="3" id="KW-0223">Dioxygenase</keyword>
<evidence type="ECO:0000256" key="2">
    <source>
        <dbReference type="ARBA" id="ARBA00022723"/>
    </source>
</evidence>
<proteinExistence type="predicted"/>
<organism evidence="7 8">
    <name type="scientific">Gymnopilus dilepis</name>
    <dbReference type="NCBI Taxonomy" id="231916"/>
    <lineage>
        <taxon>Eukaryota</taxon>
        <taxon>Fungi</taxon>
        <taxon>Dikarya</taxon>
        <taxon>Basidiomycota</taxon>
        <taxon>Agaricomycotina</taxon>
        <taxon>Agaricomycetes</taxon>
        <taxon>Agaricomycetidae</taxon>
        <taxon>Agaricales</taxon>
        <taxon>Agaricineae</taxon>
        <taxon>Hymenogastraceae</taxon>
        <taxon>Gymnopilus</taxon>
    </lineage>
</organism>
<protein>
    <recommendedName>
        <fullName evidence="6">Fe2OG dioxygenase domain-containing protein</fullName>
    </recommendedName>
</protein>
<keyword evidence="4" id="KW-0560">Oxidoreductase</keyword>
<sequence length="540" mass="61767">MPLAIPSSMTSRLKIPGRKLSQSKSSSASSTDMAQVNSEVNAPIFDFSNTPVAKSYQGFYVKVIDDVFTPEECQELIALAESDSEWKQAAVHYGLGQHENYVDTDYRNSQRILRFDHEAAGKIYRKLFPYIQELVQIKPGDKWENVVGPPGKVREIWELVGLNERLSFLRYEKGHYFRPHCDGQLALPDGRQSRVTLQIYLGDDDVEGGATRIIGRNRKYVDIEPKKGRVLIFQQRSLSHSGEDVTKGVKHAKNRNIRTRLFAVQRSRRSDSTTLIPSAEALKTIELESHQVLYLTCYSNFITMPWPKVNPKFNAPVFDFSNTPVADTYQGFYVKVIDDVFTPEECQELIALAESDAEWKQAAVHYGLGQHQNYVDTDYRNSQRILRFDKEAADKIYQKLLPYIPELVKIQPGDEWETVIAPRGRVKGTWDLVGLNERLSFLRYESGHYFRPHCDGQLRLPDGRCARVTLQIYLGGGEVEGGATRIIGKDDRYVDIEPKRGRVLIFQQRDLYHSGEDVTKGVKYALRSDFMFRPRPLNAD</sequence>
<dbReference type="InterPro" id="IPR005123">
    <property type="entry name" value="Oxoglu/Fe-dep_dioxygenase_dom"/>
</dbReference>
<dbReference type="EMBL" id="NHYE01005528">
    <property type="protein sequence ID" value="PPQ70785.1"/>
    <property type="molecule type" value="Genomic_DNA"/>
</dbReference>
<keyword evidence="5" id="KW-0408">Iron</keyword>
<evidence type="ECO:0000259" key="6">
    <source>
        <dbReference type="PROSITE" id="PS51471"/>
    </source>
</evidence>
<evidence type="ECO:0000256" key="4">
    <source>
        <dbReference type="ARBA" id="ARBA00023002"/>
    </source>
</evidence>
<dbReference type="SMART" id="SM00702">
    <property type="entry name" value="P4Hc"/>
    <property type="match status" value="2"/>
</dbReference>
<evidence type="ECO:0000313" key="8">
    <source>
        <dbReference type="Proteomes" id="UP000284706"/>
    </source>
</evidence>
<dbReference type="GO" id="GO:0004656">
    <property type="term" value="F:procollagen-proline 4-dioxygenase activity"/>
    <property type="evidence" value="ECO:0007669"/>
    <property type="project" value="TreeGrafter"/>
</dbReference>
<dbReference type="GO" id="GO:0031418">
    <property type="term" value="F:L-ascorbic acid binding"/>
    <property type="evidence" value="ECO:0007669"/>
    <property type="project" value="InterPro"/>
</dbReference>
<keyword evidence="8" id="KW-1185">Reference proteome</keyword>
<dbReference type="GO" id="GO:0005783">
    <property type="term" value="C:endoplasmic reticulum"/>
    <property type="evidence" value="ECO:0007669"/>
    <property type="project" value="TreeGrafter"/>
</dbReference>
<dbReference type="PANTHER" id="PTHR10869:SF241">
    <property type="entry name" value="FE2OG DIOXYGENASE DOMAIN-CONTAINING PROTEIN"/>
    <property type="match status" value="1"/>
</dbReference>
<dbReference type="InParanoid" id="A0A409VWZ7"/>
<dbReference type="AlphaFoldDB" id="A0A409VWZ7"/>
<evidence type="ECO:0000313" key="7">
    <source>
        <dbReference type="EMBL" id="PPQ70785.1"/>
    </source>
</evidence>
<gene>
    <name evidence="7" type="ORF">CVT26_014720</name>
</gene>
<keyword evidence="2" id="KW-0479">Metal-binding</keyword>
<accession>A0A409VWZ7</accession>
<dbReference type="Pfam" id="PF13640">
    <property type="entry name" value="2OG-FeII_Oxy_3"/>
    <property type="match status" value="2"/>
</dbReference>
<evidence type="ECO:0000256" key="1">
    <source>
        <dbReference type="ARBA" id="ARBA00001961"/>
    </source>
</evidence>
<dbReference type="InterPro" id="IPR044862">
    <property type="entry name" value="Pro_4_hyd_alph_FE2OG_OXY"/>
</dbReference>
<dbReference type="Proteomes" id="UP000284706">
    <property type="component" value="Unassembled WGS sequence"/>
</dbReference>
<evidence type="ECO:0000256" key="5">
    <source>
        <dbReference type="ARBA" id="ARBA00023004"/>
    </source>
</evidence>
<feature type="domain" description="Fe2OG dioxygenase" evidence="6">
    <location>
        <begin position="161"/>
        <end position="278"/>
    </location>
</feature>
<dbReference type="STRING" id="231916.A0A409VWZ7"/>
<comment type="caution">
    <text evidence="7">The sequence shown here is derived from an EMBL/GenBank/DDBJ whole genome shotgun (WGS) entry which is preliminary data.</text>
</comment>
<dbReference type="PROSITE" id="PS51471">
    <property type="entry name" value="FE2OG_OXY"/>
    <property type="match status" value="2"/>
</dbReference>
<dbReference type="PANTHER" id="PTHR10869">
    <property type="entry name" value="PROLYL 4-HYDROXYLASE ALPHA SUBUNIT"/>
    <property type="match status" value="1"/>
</dbReference>
<dbReference type="SUPFAM" id="SSF51197">
    <property type="entry name" value="Clavaminate synthase-like"/>
    <property type="match status" value="1"/>
</dbReference>
<dbReference type="InterPro" id="IPR006620">
    <property type="entry name" value="Pro_4_hyd_alph"/>
</dbReference>
<dbReference type="GO" id="GO:0005506">
    <property type="term" value="F:iron ion binding"/>
    <property type="evidence" value="ECO:0007669"/>
    <property type="project" value="InterPro"/>
</dbReference>
<feature type="domain" description="Fe2OG dioxygenase" evidence="6">
    <location>
        <begin position="434"/>
        <end position="536"/>
    </location>
</feature>
<dbReference type="OrthoDB" id="69177at2759"/>